<dbReference type="PANTHER" id="PTHR37299">
    <property type="entry name" value="TRANSCRIPTIONAL REGULATOR-RELATED"/>
    <property type="match status" value="1"/>
</dbReference>
<dbReference type="GO" id="GO:0003677">
    <property type="term" value="F:DNA binding"/>
    <property type="evidence" value="ECO:0007669"/>
    <property type="project" value="InterPro"/>
</dbReference>
<reference evidence="6" key="2">
    <citation type="journal article" date="2021" name="PeerJ">
        <title>Extensive microbial diversity within the chicken gut microbiome revealed by metagenomics and culture.</title>
        <authorList>
            <person name="Gilroy R."/>
            <person name="Ravi A."/>
            <person name="Getino M."/>
            <person name="Pursley I."/>
            <person name="Horton D.L."/>
            <person name="Alikhan N.F."/>
            <person name="Baker D."/>
            <person name="Gharbi K."/>
            <person name="Hall N."/>
            <person name="Watson M."/>
            <person name="Adriaenssens E.M."/>
            <person name="Foster-Nyarko E."/>
            <person name="Jarju S."/>
            <person name="Secka A."/>
            <person name="Antonio M."/>
            <person name="Oren A."/>
            <person name="Chaudhuri R.R."/>
            <person name="La Ragione R."/>
            <person name="Hildebrand F."/>
            <person name="Pallen M.J."/>
        </authorList>
    </citation>
    <scope>NUCLEOTIDE SEQUENCE</scope>
    <source>
        <strain evidence="6">ChiW25-3613</strain>
    </source>
</reference>
<evidence type="ECO:0000256" key="1">
    <source>
        <dbReference type="ARBA" id="ARBA00018672"/>
    </source>
</evidence>
<dbReference type="SMART" id="SM00850">
    <property type="entry name" value="LytTR"/>
    <property type="match status" value="1"/>
</dbReference>
<accession>A0A9D1AHJ6</accession>
<dbReference type="Pfam" id="PF04397">
    <property type="entry name" value="LytTR"/>
    <property type="match status" value="1"/>
</dbReference>
<dbReference type="EMBL" id="DVHB01000116">
    <property type="protein sequence ID" value="HIR40043.1"/>
    <property type="molecule type" value="Genomic_DNA"/>
</dbReference>
<dbReference type="Gene3D" id="3.40.50.2300">
    <property type="match status" value="1"/>
</dbReference>
<feature type="domain" description="HTH LytTR-type" evidence="5">
    <location>
        <begin position="131"/>
        <end position="199"/>
    </location>
</feature>
<dbReference type="AlphaFoldDB" id="A0A9D1AHJ6"/>
<dbReference type="InterPro" id="IPR001789">
    <property type="entry name" value="Sig_transdc_resp-reg_receiver"/>
</dbReference>
<reference evidence="6" key="1">
    <citation type="submission" date="2020-10" db="EMBL/GenBank/DDBJ databases">
        <authorList>
            <person name="Gilroy R."/>
        </authorList>
    </citation>
    <scope>NUCLEOTIDE SEQUENCE</scope>
    <source>
        <strain evidence="6">ChiW25-3613</strain>
    </source>
</reference>
<gene>
    <name evidence="6" type="ORF">IAB90_06660</name>
</gene>
<dbReference type="PROSITE" id="PS50110">
    <property type="entry name" value="RESPONSE_REGULATORY"/>
    <property type="match status" value="1"/>
</dbReference>
<dbReference type="SUPFAM" id="SSF52172">
    <property type="entry name" value="CheY-like"/>
    <property type="match status" value="1"/>
</dbReference>
<dbReference type="InterPro" id="IPR046947">
    <property type="entry name" value="LytR-like"/>
</dbReference>
<protein>
    <recommendedName>
        <fullName evidence="1">Stage 0 sporulation protein A homolog</fullName>
    </recommendedName>
</protein>
<dbReference type="InterPro" id="IPR011006">
    <property type="entry name" value="CheY-like_superfamily"/>
</dbReference>
<dbReference type="PANTHER" id="PTHR37299:SF1">
    <property type="entry name" value="STAGE 0 SPORULATION PROTEIN A HOMOLOG"/>
    <property type="match status" value="1"/>
</dbReference>
<sequence>MLSIAIVDDEKEARARLRECISYLETKVDERFRADEFESAAHFFMHFDNQYNIVFLDIEMPEMDGMTAARRLRELDKTVTIIFVTNTARYAVQGYEVDALDYIVKPIDKYAFVLKMRRALARVARRKDANIILKTNDGMQCLQVSHIKYLEVEGHYVIYHTYYGDYSVYSTLSAEEKRLPATQFVKCSRNYLVNLRYVEFVREGVCVLAGEELIISRPQKKKFIQALQDYMRGGSAR</sequence>
<feature type="domain" description="Response regulatory" evidence="4">
    <location>
        <begin position="3"/>
        <end position="120"/>
    </location>
</feature>
<evidence type="ECO:0000259" key="5">
    <source>
        <dbReference type="PROSITE" id="PS50930"/>
    </source>
</evidence>
<dbReference type="PROSITE" id="PS50930">
    <property type="entry name" value="HTH_LYTTR"/>
    <property type="match status" value="1"/>
</dbReference>
<name>A0A9D1AHJ6_9FIRM</name>
<comment type="caution">
    <text evidence="6">The sequence shown here is derived from an EMBL/GenBank/DDBJ whole genome shotgun (WGS) entry which is preliminary data.</text>
</comment>
<dbReference type="Pfam" id="PF00072">
    <property type="entry name" value="Response_reg"/>
    <property type="match status" value="1"/>
</dbReference>
<dbReference type="Gene3D" id="2.40.50.1020">
    <property type="entry name" value="LytTr DNA-binding domain"/>
    <property type="match status" value="1"/>
</dbReference>
<dbReference type="Proteomes" id="UP000824179">
    <property type="component" value="Unassembled WGS sequence"/>
</dbReference>
<organism evidence="6 7">
    <name type="scientific">Candidatus Coproplasma stercoripullorum</name>
    <dbReference type="NCBI Taxonomy" id="2840751"/>
    <lineage>
        <taxon>Bacteria</taxon>
        <taxon>Bacillati</taxon>
        <taxon>Bacillota</taxon>
        <taxon>Clostridia</taxon>
        <taxon>Eubacteriales</taxon>
        <taxon>Candidatus Coproplasma</taxon>
    </lineage>
</organism>
<comment type="function">
    <text evidence="2">May play the central regulatory role in sporulation. It may be an element of the effector pathway responsible for the activation of sporulation genes in response to nutritional stress. Spo0A may act in concert with spo0H (a sigma factor) to control the expression of some genes that are critical to the sporulation process.</text>
</comment>
<proteinExistence type="predicted"/>
<evidence type="ECO:0000256" key="2">
    <source>
        <dbReference type="ARBA" id="ARBA00024867"/>
    </source>
</evidence>
<dbReference type="SMART" id="SM00448">
    <property type="entry name" value="REC"/>
    <property type="match status" value="1"/>
</dbReference>
<keyword evidence="3" id="KW-0597">Phosphoprotein</keyword>
<evidence type="ECO:0000313" key="7">
    <source>
        <dbReference type="Proteomes" id="UP000824179"/>
    </source>
</evidence>
<dbReference type="InterPro" id="IPR007492">
    <property type="entry name" value="LytTR_DNA-bd_dom"/>
</dbReference>
<evidence type="ECO:0000313" key="6">
    <source>
        <dbReference type="EMBL" id="HIR40043.1"/>
    </source>
</evidence>
<feature type="modified residue" description="4-aspartylphosphate" evidence="3">
    <location>
        <position position="57"/>
    </location>
</feature>
<evidence type="ECO:0000256" key="3">
    <source>
        <dbReference type="PROSITE-ProRule" id="PRU00169"/>
    </source>
</evidence>
<evidence type="ECO:0000259" key="4">
    <source>
        <dbReference type="PROSITE" id="PS50110"/>
    </source>
</evidence>
<dbReference type="GO" id="GO:0000156">
    <property type="term" value="F:phosphorelay response regulator activity"/>
    <property type="evidence" value="ECO:0007669"/>
    <property type="project" value="InterPro"/>
</dbReference>